<keyword evidence="4" id="KW-0274">FAD</keyword>
<proteinExistence type="inferred from homology"/>
<accession>A0A370NX14</accession>
<dbReference type="Gene3D" id="2.40.110.10">
    <property type="entry name" value="Butyryl-CoA Dehydrogenase, subunit A, domain 2"/>
    <property type="match status" value="1"/>
</dbReference>
<dbReference type="InterPro" id="IPR052161">
    <property type="entry name" value="Mycobact_Acyl-CoA_DH"/>
</dbReference>
<name>A0A370NX14_9BURK</name>
<dbReference type="Gene3D" id="1.20.140.10">
    <property type="entry name" value="Butyryl-CoA Dehydrogenase, subunit A, domain 3"/>
    <property type="match status" value="1"/>
</dbReference>
<dbReference type="SUPFAM" id="SSF56645">
    <property type="entry name" value="Acyl-CoA dehydrogenase NM domain-like"/>
    <property type="match status" value="1"/>
</dbReference>
<dbReference type="Pfam" id="PF02771">
    <property type="entry name" value="Acyl-CoA_dh_N"/>
    <property type="match status" value="1"/>
</dbReference>
<evidence type="ECO:0000256" key="5">
    <source>
        <dbReference type="ARBA" id="ARBA00023002"/>
    </source>
</evidence>
<feature type="domain" description="Acyl-CoA oxidase/dehydrogenase middle" evidence="7">
    <location>
        <begin position="126"/>
        <end position="220"/>
    </location>
</feature>
<evidence type="ECO:0000259" key="6">
    <source>
        <dbReference type="Pfam" id="PF00441"/>
    </source>
</evidence>
<evidence type="ECO:0000256" key="3">
    <source>
        <dbReference type="ARBA" id="ARBA00022630"/>
    </source>
</evidence>
<evidence type="ECO:0000259" key="8">
    <source>
        <dbReference type="Pfam" id="PF02771"/>
    </source>
</evidence>
<sequence length="407" mass="44369">MELRWSDAELAFRDEVRAFIQANLTDELRDAGRHMTSVYVDHHASITWQRKLFEKGWGAPSWPVEHGGCDWSVAQRYHYTRERLTAGAPPAPLGIHMCGPALIRYGTDAQKAFFLPKMLTGEHYWCQGYSEPNSGSDLASLQMRAEDDGDDFLCNGSKIWTTHANVANWMFCLVRTEKCERPQRGITFLLIDMASPGITVWPIVAPSGEHIQNQVFFDNVRVPKANAVGKIGDGWAVAKYLLEHERGGTAYAPDLQVRLDRIAAFAATVPGHDTSALIDDPAFAHKLAAARIRVHALELYEFRAMSEAANGGSPGLAASVMKVVGTELSQHVTELALEAAGDYGIAYQPQATRPGGPVVLPFGAGPHVGPAFAAIAPLHYLNDRAGTIYAGSNEIQRNIIAKAGLGL</sequence>
<keyword evidence="5" id="KW-0560">Oxidoreductase</keyword>
<dbReference type="RefSeq" id="WP_115015614.1">
    <property type="nucleotide sequence ID" value="NZ_QKWJ01000011.1"/>
</dbReference>
<evidence type="ECO:0000256" key="2">
    <source>
        <dbReference type="ARBA" id="ARBA00009347"/>
    </source>
</evidence>
<evidence type="ECO:0000313" key="9">
    <source>
        <dbReference type="EMBL" id="RDK10125.1"/>
    </source>
</evidence>
<dbReference type="GO" id="GO:0005886">
    <property type="term" value="C:plasma membrane"/>
    <property type="evidence" value="ECO:0007669"/>
    <property type="project" value="TreeGrafter"/>
</dbReference>
<dbReference type="InterPro" id="IPR046373">
    <property type="entry name" value="Acyl-CoA_Oxase/DH_mid-dom_sf"/>
</dbReference>
<dbReference type="SUPFAM" id="SSF47203">
    <property type="entry name" value="Acyl-CoA dehydrogenase C-terminal domain-like"/>
    <property type="match status" value="1"/>
</dbReference>
<evidence type="ECO:0000256" key="1">
    <source>
        <dbReference type="ARBA" id="ARBA00001974"/>
    </source>
</evidence>
<dbReference type="Proteomes" id="UP000255165">
    <property type="component" value="Unassembled WGS sequence"/>
</dbReference>
<dbReference type="InterPro" id="IPR013786">
    <property type="entry name" value="AcylCoA_DH/ox_N"/>
</dbReference>
<gene>
    <name evidence="9" type="ORF">DN412_12205</name>
</gene>
<organism evidence="9 10">
    <name type="scientific">Cupriavidus lacunae</name>
    <dbReference type="NCBI Taxonomy" id="2666307"/>
    <lineage>
        <taxon>Bacteria</taxon>
        <taxon>Pseudomonadati</taxon>
        <taxon>Pseudomonadota</taxon>
        <taxon>Betaproteobacteria</taxon>
        <taxon>Burkholderiales</taxon>
        <taxon>Burkholderiaceae</taxon>
        <taxon>Cupriavidus</taxon>
    </lineage>
</organism>
<evidence type="ECO:0000259" key="7">
    <source>
        <dbReference type="Pfam" id="PF02770"/>
    </source>
</evidence>
<dbReference type="PANTHER" id="PTHR43292">
    <property type="entry name" value="ACYL-COA DEHYDROGENASE"/>
    <property type="match status" value="1"/>
</dbReference>
<dbReference type="InterPro" id="IPR036250">
    <property type="entry name" value="AcylCo_DH-like_C"/>
</dbReference>
<evidence type="ECO:0000313" key="10">
    <source>
        <dbReference type="Proteomes" id="UP000255165"/>
    </source>
</evidence>
<dbReference type="EMBL" id="QKWJ01000011">
    <property type="protein sequence ID" value="RDK10125.1"/>
    <property type="molecule type" value="Genomic_DNA"/>
</dbReference>
<keyword evidence="10" id="KW-1185">Reference proteome</keyword>
<comment type="cofactor">
    <cofactor evidence="1">
        <name>FAD</name>
        <dbReference type="ChEBI" id="CHEBI:57692"/>
    </cofactor>
</comment>
<dbReference type="GO" id="GO:0050660">
    <property type="term" value="F:flavin adenine dinucleotide binding"/>
    <property type="evidence" value="ECO:0007669"/>
    <property type="project" value="InterPro"/>
</dbReference>
<feature type="domain" description="Acyl-CoA dehydrogenase/oxidase C-terminal" evidence="6">
    <location>
        <begin position="232"/>
        <end position="403"/>
    </location>
</feature>
<dbReference type="InterPro" id="IPR009075">
    <property type="entry name" value="AcylCo_DH/oxidase_C"/>
</dbReference>
<comment type="caution">
    <text evidence="9">The sequence shown here is derived from an EMBL/GenBank/DDBJ whole genome shotgun (WGS) entry which is preliminary data.</text>
</comment>
<reference evidence="10" key="1">
    <citation type="submission" date="2018-06" db="EMBL/GenBank/DDBJ databases">
        <authorList>
            <person name="Feng T."/>
            <person name="Jeon C.O."/>
        </authorList>
    </citation>
    <scope>NUCLEOTIDE SEQUENCE [LARGE SCALE GENOMIC DNA]</scope>
    <source>
        <strain evidence="10">S23</strain>
    </source>
</reference>
<keyword evidence="3" id="KW-0285">Flavoprotein</keyword>
<protein>
    <submittedName>
        <fullName evidence="9">Acyl-CoA dehydrogenase</fullName>
    </submittedName>
</protein>
<dbReference type="AlphaFoldDB" id="A0A370NX14"/>
<feature type="domain" description="Acyl-CoA dehydrogenase/oxidase N-terminal" evidence="8">
    <location>
        <begin position="7"/>
        <end position="122"/>
    </location>
</feature>
<dbReference type="InterPro" id="IPR006091">
    <property type="entry name" value="Acyl-CoA_Oxase/DH_mid-dom"/>
</dbReference>
<dbReference type="InterPro" id="IPR037069">
    <property type="entry name" value="AcylCoA_DH/ox_N_sf"/>
</dbReference>
<evidence type="ECO:0000256" key="4">
    <source>
        <dbReference type="ARBA" id="ARBA00022827"/>
    </source>
</evidence>
<dbReference type="Pfam" id="PF00441">
    <property type="entry name" value="Acyl-CoA_dh_1"/>
    <property type="match status" value="1"/>
</dbReference>
<dbReference type="Pfam" id="PF02770">
    <property type="entry name" value="Acyl-CoA_dh_M"/>
    <property type="match status" value="1"/>
</dbReference>
<comment type="similarity">
    <text evidence="2">Belongs to the acyl-CoA dehydrogenase family.</text>
</comment>
<dbReference type="InterPro" id="IPR009100">
    <property type="entry name" value="AcylCoA_DH/oxidase_NM_dom_sf"/>
</dbReference>
<dbReference type="PANTHER" id="PTHR43292:SF3">
    <property type="entry name" value="ACYL-COA DEHYDROGENASE FADE29"/>
    <property type="match status" value="1"/>
</dbReference>
<dbReference type="Gene3D" id="1.10.540.10">
    <property type="entry name" value="Acyl-CoA dehydrogenase/oxidase, N-terminal domain"/>
    <property type="match status" value="1"/>
</dbReference>
<dbReference type="GO" id="GO:0016627">
    <property type="term" value="F:oxidoreductase activity, acting on the CH-CH group of donors"/>
    <property type="evidence" value="ECO:0007669"/>
    <property type="project" value="InterPro"/>
</dbReference>